<sequence>MNNFEIWGWDKKDRTMIRFIKAGDVFCFLNDKNTYCFGRIVSKVSIGNVAEIFDFVSLTPDIKINEIEESKRLIDLVILDSYSLFDKKIEGDWRIIGRQKDFSPTEFENIYFAYGVGDSCRKVDIFDHEVPITELEAKGLQDYSPLGNYDINDMIKDKL</sequence>
<dbReference type="Pfam" id="PF15428">
    <property type="entry name" value="Imm26"/>
    <property type="match status" value="1"/>
</dbReference>
<comment type="caution">
    <text evidence="1">The sequence shown here is derived from an EMBL/GenBank/DDBJ whole genome shotgun (WGS) entry which is preliminary data.</text>
</comment>
<dbReference type="InterPro" id="IPR029278">
    <property type="entry name" value="Imm26"/>
</dbReference>
<organism evidence="1 2">
    <name type="scientific">Lysinibacillus mangiferihumi</name>
    <dbReference type="NCBI Taxonomy" id="1130819"/>
    <lineage>
        <taxon>Bacteria</taxon>
        <taxon>Bacillati</taxon>
        <taxon>Bacillota</taxon>
        <taxon>Bacilli</taxon>
        <taxon>Bacillales</taxon>
        <taxon>Bacillaceae</taxon>
        <taxon>Lysinibacillus</taxon>
    </lineage>
</organism>
<accession>A0A4U2YLJ7</accession>
<dbReference type="EMBL" id="SZPU01000079">
    <property type="protein sequence ID" value="TKI62028.1"/>
    <property type="molecule type" value="Genomic_DNA"/>
</dbReference>
<keyword evidence="2" id="KW-1185">Reference proteome</keyword>
<name>A0A4U2YLJ7_9BACI</name>
<proteinExistence type="predicted"/>
<dbReference type="AlphaFoldDB" id="A0A4U2YLJ7"/>
<dbReference type="Proteomes" id="UP000308744">
    <property type="component" value="Unassembled WGS sequence"/>
</dbReference>
<reference evidence="1 2" key="1">
    <citation type="submission" date="2019-04" db="EMBL/GenBank/DDBJ databases">
        <title>Lysinibacillus genome sequencing.</title>
        <authorList>
            <person name="Dunlap C."/>
        </authorList>
    </citation>
    <scope>NUCLEOTIDE SEQUENCE [LARGE SCALE GENOMIC DNA]</scope>
    <source>
        <strain evidence="1 2">CCTCC AB 2010389</strain>
    </source>
</reference>
<evidence type="ECO:0000313" key="2">
    <source>
        <dbReference type="Proteomes" id="UP000308744"/>
    </source>
</evidence>
<protein>
    <submittedName>
        <fullName evidence="1">Phosphotriesterase</fullName>
    </submittedName>
</protein>
<evidence type="ECO:0000313" key="1">
    <source>
        <dbReference type="EMBL" id="TKI62028.1"/>
    </source>
</evidence>
<gene>
    <name evidence="1" type="ORF">FC756_19340</name>
</gene>